<sequence length="338" mass="37024">MIDLRSDTVTKPTPGMLNAMMHAKVGDDVFREDPTVNELELKIATLFGMEAAVFCLSGTMTNQIAIKCHTQPGDEIICDRLSHIYQYEGGGIAFNSGCSVNLIDGNYGRITADQVEACINNRNDLHKAYSKLVSLENTANRGGGSCYNFEDIKSIKKICDANNLLLHLDGARLFNAIVATGNSPKDYGEIFDSISICISKGLGAPVGSLLIGTKDFIAKARRIRKVFGGGMRQAGYLAAACIYALDNNIERLKDDHEHAQKLAAALQQKDFVGKIFPVETNIVIFEVKGRFTAETLSAHFKKNNILVIAISKMHVRMVTHLDINSAMIDETVEVINHL</sequence>
<feature type="modified residue" description="N6-(pyridoxal phosphate)lysine" evidence="5">
    <location>
        <position position="200"/>
    </location>
</feature>
<keyword evidence="3" id="KW-0663">Pyridoxal phosphate</keyword>
<evidence type="ECO:0000256" key="2">
    <source>
        <dbReference type="ARBA" id="ARBA00006966"/>
    </source>
</evidence>
<protein>
    <submittedName>
        <fullName evidence="8">L-threonine aldolase</fullName>
    </submittedName>
</protein>
<dbReference type="GO" id="GO:0005829">
    <property type="term" value="C:cytosol"/>
    <property type="evidence" value="ECO:0007669"/>
    <property type="project" value="TreeGrafter"/>
</dbReference>
<dbReference type="PANTHER" id="PTHR48097:SF9">
    <property type="entry name" value="L-THREONINE ALDOLASE"/>
    <property type="match status" value="1"/>
</dbReference>
<dbReference type="Gene3D" id="3.40.640.10">
    <property type="entry name" value="Type I PLP-dependent aspartate aminotransferase-like (Major domain)"/>
    <property type="match status" value="1"/>
</dbReference>
<dbReference type="Proteomes" id="UP000199031">
    <property type="component" value="Unassembled WGS sequence"/>
</dbReference>
<evidence type="ECO:0000256" key="6">
    <source>
        <dbReference type="SAM" id="Coils"/>
    </source>
</evidence>
<organism evidence="8 9">
    <name type="scientific">Parafilimonas terrae</name>
    <dbReference type="NCBI Taxonomy" id="1465490"/>
    <lineage>
        <taxon>Bacteria</taxon>
        <taxon>Pseudomonadati</taxon>
        <taxon>Bacteroidota</taxon>
        <taxon>Chitinophagia</taxon>
        <taxon>Chitinophagales</taxon>
        <taxon>Chitinophagaceae</taxon>
        <taxon>Parafilimonas</taxon>
    </lineage>
</organism>
<dbReference type="Gene3D" id="3.90.1150.10">
    <property type="entry name" value="Aspartate Aminotransferase, domain 1"/>
    <property type="match status" value="1"/>
</dbReference>
<dbReference type="AlphaFoldDB" id="A0A1I5U4M6"/>
<dbReference type="InterPro" id="IPR023603">
    <property type="entry name" value="Low_specificity_L-TA-like"/>
</dbReference>
<feature type="coiled-coil region" evidence="6">
    <location>
        <begin position="242"/>
        <end position="269"/>
    </location>
</feature>
<dbReference type="InterPro" id="IPR015424">
    <property type="entry name" value="PyrdxlP-dep_Trfase"/>
</dbReference>
<keyword evidence="9" id="KW-1185">Reference proteome</keyword>
<dbReference type="Pfam" id="PF01212">
    <property type="entry name" value="Beta_elim_lyase"/>
    <property type="match status" value="1"/>
</dbReference>
<comment type="cofactor">
    <cofactor evidence="1">
        <name>pyridoxal 5'-phosphate</name>
        <dbReference type="ChEBI" id="CHEBI:597326"/>
    </cofactor>
</comment>
<dbReference type="FunFam" id="3.40.640.10:FF:000030">
    <property type="entry name" value="Low-specificity L-threonine aldolase"/>
    <property type="match status" value="1"/>
</dbReference>
<dbReference type="NCBIfam" id="NF041359">
    <property type="entry name" value="GntG_guanitoxin"/>
    <property type="match status" value="1"/>
</dbReference>
<dbReference type="STRING" id="1465490.SAMN05444277_10364"/>
<dbReference type="InterPro" id="IPR015421">
    <property type="entry name" value="PyrdxlP-dep_Trfase_major"/>
</dbReference>
<evidence type="ECO:0000256" key="5">
    <source>
        <dbReference type="PIRSR" id="PIRSR017617-1"/>
    </source>
</evidence>
<dbReference type="PANTHER" id="PTHR48097">
    <property type="entry name" value="L-THREONINE ALDOLASE-RELATED"/>
    <property type="match status" value="1"/>
</dbReference>
<dbReference type="PIRSF" id="PIRSF017617">
    <property type="entry name" value="Thr_aldolase"/>
    <property type="match status" value="1"/>
</dbReference>
<accession>A0A1I5U4M6</accession>
<evidence type="ECO:0000313" key="9">
    <source>
        <dbReference type="Proteomes" id="UP000199031"/>
    </source>
</evidence>
<dbReference type="InterPro" id="IPR001597">
    <property type="entry name" value="ArAA_b-elim_lyase/Thr_aldolase"/>
</dbReference>
<dbReference type="OrthoDB" id="9774495at2"/>
<dbReference type="EMBL" id="FOXQ01000003">
    <property type="protein sequence ID" value="SFP90234.1"/>
    <property type="molecule type" value="Genomic_DNA"/>
</dbReference>
<dbReference type="SUPFAM" id="SSF53383">
    <property type="entry name" value="PLP-dependent transferases"/>
    <property type="match status" value="1"/>
</dbReference>
<dbReference type="InterPro" id="IPR015422">
    <property type="entry name" value="PyrdxlP-dep_Trfase_small"/>
</dbReference>
<keyword evidence="4" id="KW-0456">Lyase</keyword>
<evidence type="ECO:0000256" key="1">
    <source>
        <dbReference type="ARBA" id="ARBA00001933"/>
    </source>
</evidence>
<name>A0A1I5U4M6_9BACT</name>
<keyword evidence="6" id="KW-0175">Coiled coil</keyword>
<dbReference type="GO" id="GO:0008732">
    <property type="term" value="F:L-allo-threonine aldolase activity"/>
    <property type="evidence" value="ECO:0007669"/>
    <property type="project" value="TreeGrafter"/>
</dbReference>
<gene>
    <name evidence="8" type="ORF">SAMN05444277_10364</name>
</gene>
<evidence type="ECO:0000256" key="4">
    <source>
        <dbReference type="ARBA" id="ARBA00023239"/>
    </source>
</evidence>
<reference evidence="8 9" key="1">
    <citation type="submission" date="2016-10" db="EMBL/GenBank/DDBJ databases">
        <authorList>
            <person name="de Groot N.N."/>
        </authorList>
    </citation>
    <scope>NUCLEOTIDE SEQUENCE [LARGE SCALE GENOMIC DNA]</scope>
    <source>
        <strain evidence="8 9">DSM 28286</strain>
    </source>
</reference>
<feature type="domain" description="Aromatic amino acid beta-eliminating lyase/threonine aldolase" evidence="7">
    <location>
        <begin position="3"/>
        <end position="288"/>
    </location>
</feature>
<dbReference type="GO" id="GO:0006545">
    <property type="term" value="P:glycine biosynthetic process"/>
    <property type="evidence" value="ECO:0007669"/>
    <property type="project" value="TreeGrafter"/>
</dbReference>
<evidence type="ECO:0000259" key="7">
    <source>
        <dbReference type="Pfam" id="PF01212"/>
    </source>
</evidence>
<dbReference type="GO" id="GO:0006567">
    <property type="term" value="P:L-threonine catabolic process"/>
    <property type="evidence" value="ECO:0007669"/>
    <property type="project" value="TreeGrafter"/>
</dbReference>
<dbReference type="CDD" id="cd06502">
    <property type="entry name" value="TA_like"/>
    <property type="match status" value="1"/>
</dbReference>
<evidence type="ECO:0000313" key="8">
    <source>
        <dbReference type="EMBL" id="SFP90234.1"/>
    </source>
</evidence>
<evidence type="ECO:0000256" key="3">
    <source>
        <dbReference type="ARBA" id="ARBA00022898"/>
    </source>
</evidence>
<comment type="similarity">
    <text evidence="2">Belongs to the threonine aldolase family.</text>
</comment>
<proteinExistence type="inferred from homology"/>